<feature type="region of interest" description="Disordered" evidence="1">
    <location>
        <begin position="25"/>
        <end position="88"/>
    </location>
</feature>
<dbReference type="PROSITE" id="PS51257">
    <property type="entry name" value="PROKAR_LIPOPROTEIN"/>
    <property type="match status" value="1"/>
</dbReference>
<dbReference type="RefSeq" id="WP_269442704.1">
    <property type="nucleotide sequence ID" value="NZ_CP097463.1"/>
</dbReference>
<feature type="compositionally biased region" description="Gly residues" evidence="1">
    <location>
        <begin position="70"/>
        <end position="87"/>
    </location>
</feature>
<sequence>MGRRTAGALAVLVCLLTACTSVVDGTGRSANLPGPSGTGGFPAPSGSAAPAPSNSAAPTPTGSGLPSSSGPGGTPTAGPGVPSGSGTGAPPVVNCPTISYPRAHLRFDCVTSGLTFSPDDPTWPLDLQKPTEATWAMSEGAGHWGAAGGRSLQRIATNLRQQMLVQDPPAYGTDPGVRTTSSKAATVGGVPAWVLQTTFTINPAFRKERNLTVRTERSWIVAMRVGADDVSVWYVTIPDNVKALWPHVPAVIAGIAVI</sequence>
<keyword evidence="4" id="KW-1185">Reference proteome</keyword>
<feature type="chain" id="PRO_5046172822" evidence="2">
    <location>
        <begin position="24"/>
        <end position="258"/>
    </location>
</feature>
<evidence type="ECO:0000313" key="4">
    <source>
        <dbReference type="Proteomes" id="UP001164693"/>
    </source>
</evidence>
<dbReference type="EMBL" id="CP097463">
    <property type="protein sequence ID" value="WAX56175.1"/>
    <property type="molecule type" value="Genomic_DNA"/>
</dbReference>
<name>A0ABY7JWX0_9ACTN</name>
<evidence type="ECO:0000256" key="1">
    <source>
        <dbReference type="SAM" id="MobiDB-lite"/>
    </source>
</evidence>
<proteinExistence type="predicted"/>
<protein>
    <submittedName>
        <fullName evidence="3">Uncharacterized protein</fullName>
    </submittedName>
</protein>
<feature type="signal peptide" evidence="2">
    <location>
        <begin position="1"/>
        <end position="23"/>
    </location>
</feature>
<organism evidence="3 4">
    <name type="scientific">Jatrophihabitans cynanchi</name>
    <dbReference type="NCBI Taxonomy" id="2944128"/>
    <lineage>
        <taxon>Bacteria</taxon>
        <taxon>Bacillati</taxon>
        <taxon>Actinomycetota</taxon>
        <taxon>Actinomycetes</taxon>
        <taxon>Jatrophihabitantales</taxon>
        <taxon>Jatrophihabitantaceae</taxon>
        <taxon>Jatrophihabitans</taxon>
    </lineage>
</organism>
<reference evidence="3" key="1">
    <citation type="submission" date="2022-05" db="EMBL/GenBank/DDBJ databases">
        <title>Jatrophihabitans sp. SB3-54 whole genome sequence.</title>
        <authorList>
            <person name="Suh M.K."/>
            <person name="Eom M.K."/>
            <person name="Kim J.S."/>
            <person name="Kim H.S."/>
            <person name="Do H.E."/>
            <person name="Shin Y.K."/>
            <person name="Lee J.-S."/>
        </authorList>
    </citation>
    <scope>NUCLEOTIDE SEQUENCE</scope>
    <source>
        <strain evidence="3">SB3-54</strain>
    </source>
</reference>
<keyword evidence="2" id="KW-0732">Signal</keyword>
<evidence type="ECO:0000256" key="2">
    <source>
        <dbReference type="SAM" id="SignalP"/>
    </source>
</evidence>
<evidence type="ECO:0000313" key="3">
    <source>
        <dbReference type="EMBL" id="WAX56175.1"/>
    </source>
</evidence>
<accession>A0ABY7JWX0</accession>
<gene>
    <name evidence="3" type="ORF">M6B22_16755</name>
</gene>
<dbReference type="Proteomes" id="UP001164693">
    <property type="component" value="Chromosome"/>
</dbReference>
<feature type="compositionally biased region" description="Low complexity" evidence="1">
    <location>
        <begin position="41"/>
        <end position="69"/>
    </location>
</feature>